<dbReference type="InterPro" id="IPR050264">
    <property type="entry name" value="Bact_CCA-adding_enz_type3_sf"/>
</dbReference>
<evidence type="ECO:0000256" key="3">
    <source>
        <dbReference type="ARBA" id="ARBA00022694"/>
    </source>
</evidence>
<dbReference type="Pfam" id="PF01743">
    <property type="entry name" value="PolyA_pol"/>
    <property type="match status" value="1"/>
</dbReference>
<dbReference type="InterPro" id="IPR032810">
    <property type="entry name" value="CCA-adding_enz_C"/>
</dbReference>
<evidence type="ECO:0000259" key="10">
    <source>
        <dbReference type="Pfam" id="PF01743"/>
    </source>
</evidence>
<reference evidence="13 14" key="1">
    <citation type="submission" date="2018-08" db="EMBL/GenBank/DDBJ databases">
        <title>Murine metabolic-syndrome-specific gut microbial biobank.</title>
        <authorList>
            <person name="Liu C."/>
        </authorList>
    </citation>
    <scope>NUCLEOTIDE SEQUENCE [LARGE SCALE GENOMIC DNA]</scope>
    <source>
        <strain evidence="13 14">28</strain>
    </source>
</reference>
<sequence>MEKREEQLNSNIPIYVREVLRLLNEAGHEAFIVGGCVRDILMGRQPSDWDVCTSALPSETTVCFGAANTVQTGVKHGTVTVLTEEKPVEITTYRIDGDYRDGRHPEAVVFTPSLAEDLKRRDFTMNAIAYHPQRKLVDLYGSMKDIQCQLIRCVGEPQKRFEEDALRILRALRFRAVLGFKLEMETAKAVRACAPLLTQISKERINAELSKLVLGKEADSVIDGYAEVLQICCPKLVPASVKNLPPALSVRLAVLFPADTKKALRELKYDHRTVEQASDIAKLCAEKKAPSGERSAILRLLRQYGEETSFLYYSIFGREAEVKDAIADGACWSLQQLAVSGGDLIKLGAVPGPAIGSILDEMLELVIDGKLENSGECLLDYARERGLL</sequence>
<evidence type="ECO:0000256" key="4">
    <source>
        <dbReference type="ARBA" id="ARBA00022695"/>
    </source>
</evidence>
<accession>A0A845QN29</accession>
<dbReference type="Proteomes" id="UP000446866">
    <property type="component" value="Unassembled WGS sequence"/>
</dbReference>
<keyword evidence="5" id="KW-0479">Metal-binding</keyword>
<evidence type="ECO:0000256" key="8">
    <source>
        <dbReference type="ARBA" id="ARBA00022884"/>
    </source>
</evidence>
<dbReference type="Gene3D" id="1.10.246.80">
    <property type="match status" value="1"/>
</dbReference>
<dbReference type="Gene3D" id="3.30.460.10">
    <property type="entry name" value="Beta Polymerase, domain 2"/>
    <property type="match status" value="1"/>
</dbReference>
<dbReference type="CDD" id="cd05398">
    <property type="entry name" value="NT_ClassII-CCAase"/>
    <property type="match status" value="1"/>
</dbReference>
<evidence type="ECO:0000259" key="11">
    <source>
        <dbReference type="Pfam" id="PF12627"/>
    </source>
</evidence>
<comment type="caution">
    <text evidence="13">The sequence shown here is derived from an EMBL/GenBank/DDBJ whole genome shotgun (WGS) entry which is preliminary data.</text>
</comment>
<evidence type="ECO:0000256" key="1">
    <source>
        <dbReference type="ARBA" id="ARBA00001946"/>
    </source>
</evidence>
<dbReference type="SUPFAM" id="SSF81891">
    <property type="entry name" value="Poly A polymerase C-terminal region-like"/>
    <property type="match status" value="1"/>
</dbReference>
<evidence type="ECO:0000256" key="7">
    <source>
        <dbReference type="ARBA" id="ARBA00022842"/>
    </source>
</evidence>
<comment type="cofactor">
    <cofactor evidence="1">
        <name>Mg(2+)</name>
        <dbReference type="ChEBI" id="CHEBI:18420"/>
    </cofactor>
</comment>
<protein>
    <submittedName>
        <fullName evidence="13">Polynucleotide adenylyltransferase</fullName>
    </submittedName>
</protein>
<keyword evidence="2 9" id="KW-0808">Transferase</keyword>
<feature type="domain" description="CCA-adding enzyme C-terminal" evidence="12">
    <location>
        <begin position="257"/>
        <end position="382"/>
    </location>
</feature>
<dbReference type="Gene3D" id="1.10.3090.10">
    <property type="entry name" value="cca-adding enzyme, domain 2"/>
    <property type="match status" value="1"/>
</dbReference>
<keyword evidence="8 9" id="KW-0694">RNA-binding</keyword>
<feature type="domain" description="Poly A polymerase head" evidence="10">
    <location>
        <begin position="30"/>
        <end position="152"/>
    </location>
</feature>
<dbReference type="PANTHER" id="PTHR46173:SF1">
    <property type="entry name" value="CCA TRNA NUCLEOTIDYLTRANSFERASE 1, MITOCHONDRIAL"/>
    <property type="match status" value="1"/>
</dbReference>
<dbReference type="SUPFAM" id="SSF81301">
    <property type="entry name" value="Nucleotidyltransferase"/>
    <property type="match status" value="1"/>
</dbReference>
<evidence type="ECO:0000313" key="14">
    <source>
        <dbReference type="Proteomes" id="UP000446866"/>
    </source>
</evidence>
<evidence type="ECO:0000256" key="5">
    <source>
        <dbReference type="ARBA" id="ARBA00022723"/>
    </source>
</evidence>
<gene>
    <name evidence="13" type="ORF">D0435_07325</name>
</gene>
<dbReference type="RefSeq" id="WP_160201740.1">
    <property type="nucleotide sequence ID" value="NZ_QXWK01000012.1"/>
</dbReference>
<evidence type="ECO:0000259" key="12">
    <source>
        <dbReference type="Pfam" id="PF13735"/>
    </source>
</evidence>
<proteinExistence type="inferred from homology"/>
<dbReference type="GO" id="GO:0046872">
    <property type="term" value="F:metal ion binding"/>
    <property type="evidence" value="ECO:0007669"/>
    <property type="project" value="UniProtKB-KW"/>
</dbReference>
<organism evidence="13 14">
    <name type="scientific">Anaerotruncus colihominis</name>
    <dbReference type="NCBI Taxonomy" id="169435"/>
    <lineage>
        <taxon>Bacteria</taxon>
        <taxon>Bacillati</taxon>
        <taxon>Bacillota</taxon>
        <taxon>Clostridia</taxon>
        <taxon>Eubacteriales</taxon>
        <taxon>Oscillospiraceae</taxon>
        <taxon>Anaerotruncus</taxon>
    </lineage>
</organism>
<evidence type="ECO:0000256" key="6">
    <source>
        <dbReference type="ARBA" id="ARBA00022741"/>
    </source>
</evidence>
<keyword evidence="3" id="KW-0819">tRNA processing</keyword>
<comment type="similarity">
    <text evidence="9">Belongs to the tRNA nucleotidyltransferase/poly(A) polymerase family.</text>
</comment>
<keyword evidence="7" id="KW-0460">Magnesium</keyword>
<dbReference type="PANTHER" id="PTHR46173">
    <property type="entry name" value="CCA TRNA NUCLEOTIDYLTRANSFERASE 1, MITOCHONDRIAL"/>
    <property type="match status" value="1"/>
</dbReference>
<keyword evidence="14" id="KW-1185">Reference proteome</keyword>
<keyword evidence="6" id="KW-0547">Nucleotide-binding</keyword>
<dbReference type="InterPro" id="IPR032828">
    <property type="entry name" value="PolyA_RNA-bd"/>
</dbReference>
<dbReference type="InterPro" id="IPR043519">
    <property type="entry name" value="NT_sf"/>
</dbReference>
<keyword evidence="4 13" id="KW-0548">Nucleotidyltransferase</keyword>
<dbReference type="AlphaFoldDB" id="A0A845QN29"/>
<dbReference type="Pfam" id="PF12627">
    <property type="entry name" value="PolyA_pol_RNAbd"/>
    <property type="match status" value="1"/>
</dbReference>
<evidence type="ECO:0000256" key="2">
    <source>
        <dbReference type="ARBA" id="ARBA00022679"/>
    </source>
</evidence>
<name>A0A845QN29_9FIRM</name>
<dbReference type="GO" id="GO:0016779">
    <property type="term" value="F:nucleotidyltransferase activity"/>
    <property type="evidence" value="ECO:0007669"/>
    <property type="project" value="UniProtKB-KW"/>
</dbReference>
<dbReference type="GO" id="GO:0008033">
    <property type="term" value="P:tRNA processing"/>
    <property type="evidence" value="ECO:0007669"/>
    <property type="project" value="UniProtKB-KW"/>
</dbReference>
<dbReference type="GO" id="GO:0000166">
    <property type="term" value="F:nucleotide binding"/>
    <property type="evidence" value="ECO:0007669"/>
    <property type="project" value="UniProtKB-KW"/>
</dbReference>
<feature type="domain" description="tRNA nucleotidyltransferase/poly(A) polymerase RNA and SrmB- binding" evidence="11">
    <location>
        <begin position="179"/>
        <end position="222"/>
    </location>
</feature>
<dbReference type="InterPro" id="IPR002646">
    <property type="entry name" value="PolA_pol_head_dom"/>
</dbReference>
<dbReference type="EMBL" id="QXWK01000012">
    <property type="protein sequence ID" value="NBH61458.1"/>
    <property type="molecule type" value="Genomic_DNA"/>
</dbReference>
<evidence type="ECO:0000256" key="9">
    <source>
        <dbReference type="RuleBase" id="RU003953"/>
    </source>
</evidence>
<dbReference type="GO" id="GO:0000049">
    <property type="term" value="F:tRNA binding"/>
    <property type="evidence" value="ECO:0007669"/>
    <property type="project" value="TreeGrafter"/>
</dbReference>
<dbReference type="Pfam" id="PF13735">
    <property type="entry name" value="tRNA_NucTran2_2"/>
    <property type="match status" value="1"/>
</dbReference>
<evidence type="ECO:0000313" key="13">
    <source>
        <dbReference type="EMBL" id="NBH61458.1"/>
    </source>
</evidence>